<dbReference type="Proteomes" id="UP000186817">
    <property type="component" value="Unassembled WGS sequence"/>
</dbReference>
<evidence type="ECO:0000313" key="2">
    <source>
        <dbReference type="Proteomes" id="UP000186817"/>
    </source>
</evidence>
<organism evidence="1 2">
    <name type="scientific">Symbiodinium microadriaticum</name>
    <name type="common">Dinoflagellate</name>
    <name type="synonym">Zooxanthella microadriatica</name>
    <dbReference type="NCBI Taxonomy" id="2951"/>
    <lineage>
        <taxon>Eukaryota</taxon>
        <taxon>Sar</taxon>
        <taxon>Alveolata</taxon>
        <taxon>Dinophyceae</taxon>
        <taxon>Suessiales</taxon>
        <taxon>Symbiodiniaceae</taxon>
        <taxon>Symbiodinium</taxon>
    </lineage>
</organism>
<dbReference type="OrthoDB" id="434829at2759"/>
<gene>
    <name evidence="1" type="ORF">AK812_SmicGene349</name>
</gene>
<sequence>MTSRTGNPYLDFMLQNAVLFPWGSDDEEEEEAAFHRSRSPRKEFSGSRDRLVLEVDNASRITWKLPNHVALAGRILEHCQAVIHRVRLETGGLELAIYKMGITHDCCARFELYRAKGWDQMVVMHECPDLGSVEMLEATAKHVVSIAQTFAGDDSSKALQTMARCCKNDAEKALQKVLREFDLTLDVPITQMACAAGVNIPVLLPQVDPGFRSSGSATGCYTLITTYGCILTCKKILWCLFCFTVTVAARFVRLDILHVYHLGMGRDFTASSLVVLLDVYEAGSVAQGLELMTADLRRFLSQTRRQLHFKVLSRDLLGYKTDNTFPSGHWSKGADTPVVMEFLLWLLRQHQSKVDGDQLLRVIFGAADAMGVFMRTVLAGGLWLTSAEATTLYDSGMHFLQSYGKCASIAFRRNLCRYNLTPKLHCWHHLCYDLKRSLDRGLQYHLSPLADANFADEDFVGRVSRLSRRVSPRLQALRTIGRYLAATRAQLTVGQGD</sequence>
<dbReference type="AlphaFoldDB" id="A0A1Q9F6Y6"/>
<keyword evidence="2" id="KW-1185">Reference proteome</keyword>
<dbReference type="EMBL" id="LSRX01000003">
    <property type="protein sequence ID" value="OLQ15450.1"/>
    <property type="molecule type" value="Genomic_DNA"/>
</dbReference>
<reference evidence="1 2" key="1">
    <citation type="submission" date="2016-02" db="EMBL/GenBank/DDBJ databases">
        <title>Genome analysis of coral dinoflagellate symbionts highlights evolutionary adaptations to a symbiotic lifestyle.</title>
        <authorList>
            <person name="Aranda M."/>
            <person name="Li Y."/>
            <person name="Liew Y.J."/>
            <person name="Baumgarten S."/>
            <person name="Simakov O."/>
            <person name="Wilson M."/>
            <person name="Piel J."/>
            <person name="Ashoor H."/>
            <person name="Bougouffa S."/>
            <person name="Bajic V.B."/>
            <person name="Ryu T."/>
            <person name="Ravasi T."/>
            <person name="Bayer T."/>
            <person name="Micklem G."/>
            <person name="Kim H."/>
            <person name="Bhak J."/>
            <person name="Lajeunesse T.C."/>
            <person name="Voolstra C.R."/>
        </authorList>
    </citation>
    <scope>NUCLEOTIDE SEQUENCE [LARGE SCALE GENOMIC DNA]</scope>
    <source>
        <strain evidence="1 2">CCMP2467</strain>
    </source>
</reference>
<name>A0A1Q9F6Y6_SYMMI</name>
<accession>A0A1Q9F6Y6</accession>
<protein>
    <submittedName>
        <fullName evidence="1">Uncharacterized protein</fullName>
    </submittedName>
</protein>
<comment type="caution">
    <text evidence="1">The sequence shown here is derived from an EMBL/GenBank/DDBJ whole genome shotgun (WGS) entry which is preliminary data.</text>
</comment>
<evidence type="ECO:0000313" key="1">
    <source>
        <dbReference type="EMBL" id="OLQ15450.1"/>
    </source>
</evidence>
<proteinExistence type="predicted"/>